<dbReference type="GO" id="GO:0005524">
    <property type="term" value="F:ATP binding"/>
    <property type="evidence" value="ECO:0007669"/>
    <property type="project" value="UniProtKB-KW"/>
</dbReference>
<evidence type="ECO:0000313" key="3">
    <source>
        <dbReference type="EMBL" id="CAG8687256.1"/>
    </source>
</evidence>
<dbReference type="InterPro" id="IPR010285">
    <property type="entry name" value="DNA_helicase_pif1-like_DEAD"/>
</dbReference>
<dbReference type="GO" id="GO:0006310">
    <property type="term" value="P:DNA recombination"/>
    <property type="evidence" value="ECO:0007669"/>
    <property type="project" value="UniProtKB-KW"/>
</dbReference>
<name>A0A9N9EUM0_9GLOM</name>
<evidence type="ECO:0000259" key="2">
    <source>
        <dbReference type="Pfam" id="PF05970"/>
    </source>
</evidence>
<dbReference type="EMBL" id="CAJVQA010009563">
    <property type="protein sequence ID" value="CAG8687256.1"/>
    <property type="molecule type" value="Genomic_DNA"/>
</dbReference>
<keyword evidence="1" id="KW-0227">DNA damage</keyword>
<dbReference type="Gene3D" id="3.40.50.300">
    <property type="entry name" value="P-loop containing nucleotide triphosphate hydrolases"/>
    <property type="match status" value="1"/>
</dbReference>
<keyword evidence="1" id="KW-0234">DNA repair</keyword>
<keyword evidence="4" id="KW-1185">Reference proteome</keyword>
<organism evidence="3 4">
    <name type="scientific">Cetraspora pellucida</name>
    <dbReference type="NCBI Taxonomy" id="1433469"/>
    <lineage>
        <taxon>Eukaryota</taxon>
        <taxon>Fungi</taxon>
        <taxon>Fungi incertae sedis</taxon>
        <taxon>Mucoromycota</taxon>
        <taxon>Glomeromycotina</taxon>
        <taxon>Glomeromycetes</taxon>
        <taxon>Diversisporales</taxon>
        <taxon>Gigasporaceae</taxon>
        <taxon>Cetraspora</taxon>
    </lineage>
</organism>
<dbReference type="InterPro" id="IPR027417">
    <property type="entry name" value="P-loop_NTPase"/>
</dbReference>
<keyword evidence="1" id="KW-0347">Helicase</keyword>
<dbReference type="GO" id="GO:0043139">
    <property type="term" value="F:5'-3' DNA helicase activity"/>
    <property type="evidence" value="ECO:0007669"/>
    <property type="project" value="UniProtKB-EC"/>
</dbReference>
<keyword evidence="1" id="KW-0547">Nucleotide-binding</keyword>
<accession>A0A9N9EUM0</accession>
<dbReference type="GO" id="GO:0006281">
    <property type="term" value="P:DNA repair"/>
    <property type="evidence" value="ECO:0007669"/>
    <property type="project" value="UniProtKB-KW"/>
</dbReference>
<dbReference type="InterPro" id="IPR051055">
    <property type="entry name" value="PIF1_helicase"/>
</dbReference>
<comment type="similarity">
    <text evidence="1">Belongs to the helicase family.</text>
</comment>
<dbReference type="PANTHER" id="PTHR47642">
    <property type="entry name" value="ATP-DEPENDENT DNA HELICASE"/>
    <property type="match status" value="1"/>
</dbReference>
<gene>
    <name evidence="3" type="ORF">CPELLU_LOCUS11088</name>
</gene>
<dbReference type="PANTHER" id="PTHR47642:SF5">
    <property type="entry name" value="ATP-DEPENDENT DNA HELICASE"/>
    <property type="match status" value="1"/>
</dbReference>
<dbReference type="EC" id="5.6.2.3" evidence="1"/>
<sequence length="343" mass="38728">MAPTGIAAQNIGGSTIHSTLRITFNERGFHTLAFHDDELNNFLLQIDTLIIDKASMISDQLLTYISELFEFLHKNNNPFGGINIILVGDLAQLPPVSGSSIYQSLIWKLFYSLFLREPQRQNQDIEFFNLLQKICIGKIDNETWHLLTQKKNNTLQSSELNTTLNTIYIVGYRENADLINRLICIMIPTQKNKFMISNCIDIVNNQICNDNSRLNDFKNKTNLPKSIRIQPGARVIFLNNFQYQHRIANGTIGVITDLDLDSDLVYVSFCIEGAIINVSFSKFTCNFNINGIPASHTQFPIQNAFALTVYKTQGLTLPDVSLNLNNQIFAPGQAYVALSHCTK</sequence>
<dbReference type="Pfam" id="PF05970">
    <property type="entry name" value="PIF1"/>
    <property type="match status" value="1"/>
</dbReference>
<dbReference type="SUPFAM" id="SSF52540">
    <property type="entry name" value="P-loop containing nucleoside triphosphate hydrolases"/>
    <property type="match status" value="1"/>
</dbReference>
<dbReference type="GO" id="GO:0000723">
    <property type="term" value="P:telomere maintenance"/>
    <property type="evidence" value="ECO:0007669"/>
    <property type="project" value="InterPro"/>
</dbReference>
<keyword evidence="1" id="KW-0233">DNA recombination</keyword>
<feature type="domain" description="DNA helicase Pif1-like DEAD-box helicase" evidence="2">
    <location>
        <begin position="2"/>
        <end position="142"/>
    </location>
</feature>
<proteinExistence type="inferred from homology"/>
<dbReference type="OrthoDB" id="2325450at2759"/>
<comment type="caution">
    <text evidence="3">The sequence shown here is derived from an EMBL/GenBank/DDBJ whole genome shotgun (WGS) entry which is preliminary data.</text>
</comment>
<comment type="cofactor">
    <cofactor evidence="1">
        <name>Mg(2+)</name>
        <dbReference type="ChEBI" id="CHEBI:18420"/>
    </cofactor>
</comment>
<comment type="catalytic activity">
    <reaction evidence="1">
        <text>ATP + H2O = ADP + phosphate + H(+)</text>
        <dbReference type="Rhea" id="RHEA:13065"/>
        <dbReference type="ChEBI" id="CHEBI:15377"/>
        <dbReference type="ChEBI" id="CHEBI:15378"/>
        <dbReference type="ChEBI" id="CHEBI:30616"/>
        <dbReference type="ChEBI" id="CHEBI:43474"/>
        <dbReference type="ChEBI" id="CHEBI:456216"/>
        <dbReference type="EC" id="5.6.2.3"/>
    </reaction>
</comment>
<dbReference type="AlphaFoldDB" id="A0A9N9EUM0"/>
<dbReference type="GO" id="GO:0016787">
    <property type="term" value="F:hydrolase activity"/>
    <property type="evidence" value="ECO:0007669"/>
    <property type="project" value="UniProtKB-KW"/>
</dbReference>
<protein>
    <recommendedName>
        <fullName evidence="1">ATP-dependent DNA helicase</fullName>
        <ecNumber evidence="1">5.6.2.3</ecNumber>
    </recommendedName>
</protein>
<keyword evidence="1" id="KW-0378">Hydrolase</keyword>
<evidence type="ECO:0000313" key="4">
    <source>
        <dbReference type="Proteomes" id="UP000789759"/>
    </source>
</evidence>
<reference evidence="3" key="1">
    <citation type="submission" date="2021-06" db="EMBL/GenBank/DDBJ databases">
        <authorList>
            <person name="Kallberg Y."/>
            <person name="Tangrot J."/>
            <person name="Rosling A."/>
        </authorList>
    </citation>
    <scope>NUCLEOTIDE SEQUENCE</scope>
    <source>
        <strain evidence="3">FL966</strain>
    </source>
</reference>
<evidence type="ECO:0000256" key="1">
    <source>
        <dbReference type="RuleBase" id="RU363044"/>
    </source>
</evidence>
<keyword evidence="1" id="KW-0067">ATP-binding</keyword>
<dbReference type="Proteomes" id="UP000789759">
    <property type="component" value="Unassembled WGS sequence"/>
</dbReference>